<accession>A0A6P6TCT4</accession>
<dbReference type="InterPro" id="IPR017451">
    <property type="entry name" value="F-box-assoc_interact_dom"/>
</dbReference>
<dbReference type="Pfam" id="PF08268">
    <property type="entry name" value="FBA_3"/>
    <property type="match status" value="1"/>
</dbReference>
<dbReference type="SMART" id="SM00256">
    <property type="entry name" value="FBOX"/>
    <property type="match status" value="1"/>
</dbReference>
<evidence type="ECO:0000313" key="3">
    <source>
        <dbReference type="RefSeq" id="XP_027075697.1"/>
    </source>
</evidence>
<dbReference type="Pfam" id="PF00646">
    <property type="entry name" value="F-box"/>
    <property type="match status" value="1"/>
</dbReference>
<proteinExistence type="predicted"/>
<dbReference type="PANTHER" id="PTHR31672">
    <property type="entry name" value="BNACNNG10540D PROTEIN"/>
    <property type="match status" value="1"/>
</dbReference>
<gene>
    <name evidence="3" type="primary">LOC113699529</name>
</gene>
<dbReference type="CDD" id="cd22157">
    <property type="entry name" value="F-box_AtFBW1-like"/>
    <property type="match status" value="1"/>
</dbReference>
<reference evidence="3" key="2">
    <citation type="submission" date="2025-08" db="UniProtKB">
        <authorList>
            <consortium name="RefSeq"/>
        </authorList>
    </citation>
    <scope>IDENTIFICATION</scope>
    <source>
        <tissue evidence="3">Leaves</tissue>
    </source>
</reference>
<feature type="domain" description="F-box" evidence="1">
    <location>
        <begin position="6"/>
        <end position="52"/>
    </location>
</feature>
<keyword evidence="2" id="KW-1185">Reference proteome</keyword>
<dbReference type="InterPro" id="IPR036047">
    <property type="entry name" value="F-box-like_dom_sf"/>
</dbReference>
<dbReference type="NCBIfam" id="TIGR01640">
    <property type="entry name" value="F_box_assoc_1"/>
    <property type="match status" value="1"/>
</dbReference>
<dbReference type="InterPro" id="IPR013187">
    <property type="entry name" value="F-box-assoc_dom_typ3"/>
</dbReference>
<dbReference type="OrthoDB" id="591557at2759"/>
<reference evidence="2" key="1">
    <citation type="journal article" date="2025" name="Foods">
        <title>Unveiling the Microbial Signatures of Arabica Coffee Cherries: Insights into Ripeness Specific Diversity, Functional Traits, and Implications for Quality and Safety.</title>
        <authorList>
            <consortium name="RefSeq"/>
            <person name="Tenea G.N."/>
            <person name="Cifuentes V."/>
            <person name="Reyes P."/>
            <person name="Cevallos-Vallejos M."/>
        </authorList>
    </citation>
    <scope>NUCLEOTIDE SEQUENCE [LARGE SCALE GENOMIC DNA]</scope>
</reference>
<dbReference type="GeneID" id="113699529"/>
<dbReference type="Gene3D" id="1.20.1280.50">
    <property type="match status" value="1"/>
</dbReference>
<dbReference type="InterPro" id="IPR001810">
    <property type="entry name" value="F-box_dom"/>
</dbReference>
<dbReference type="SUPFAM" id="SSF50965">
    <property type="entry name" value="Galactose oxidase, central domain"/>
    <property type="match status" value="1"/>
</dbReference>
<dbReference type="SUPFAM" id="SSF81383">
    <property type="entry name" value="F-box domain"/>
    <property type="match status" value="1"/>
</dbReference>
<sequence length="400" mass="46054">MDPSSSSSRPYLPYDSILEILSRLPVKTLVRFCCACKLWRKLITSDGNFITSHLQNTLNNNSKINSRGIKNVFLDCNRILVGCTTCYERPDPRIKELTEQFMISAGDSNLCRLLFAEGYFSFAGCFNGIICFYGECDYECVPHIYLWNPALNQCIILPRTADWEWSHNVVCFTYDPVTEDYQVVQISHQIVVGVFKFQIYSLSNNSWKPLSSGIHPPRNQILHLVSEYNWNAVVCNGFPHWLAKDKKDSTLFVNILDMNQEKIREILLPDSLSNHSHDPNLELFQGCLCITHGWNFSKVHPFELWVMKEHGEDISWTKQIVISGDSTIRPLPQRITGVTTIGNLLAAVKKDRLGRNFLVLYDPENQRVEEPMQKELEIPRVSVTYFAFDYVPSLVRLIRC</sequence>
<dbReference type="InterPro" id="IPR011043">
    <property type="entry name" value="Gal_Oxase/kelch_b-propeller"/>
</dbReference>
<protein>
    <submittedName>
        <fullName evidence="3">F-box/kelch-repeat protein At3g23880-like</fullName>
    </submittedName>
</protein>
<dbReference type="PANTHER" id="PTHR31672:SF10">
    <property type="entry name" value="F-BOX DOMAIN-CONTAINING PROTEIN"/>
    <property type="match status" value="1"/>
</dbReference>
<evidence type="ECO:0000259" key="1">
    <source>
        <dbReference type="PROSITE" id="PS50181"/>
    </source>
</evidence>
<dbReference type="PROSITE" id="PS50181">
    <property type="entry name" value="FBOX"/>
    <property type="match status" value="1"/>
</dbReference>
<evidence type="ECO:0000313" key="2">
    <source>
        <dbReference type="Proteomes" id="UP001652660"/>
    </source>
</evidence>
<organism evidence="2 3">
    <name type="scientific">Coffea arabica</name>
    <name type="common">Arabian coffee</name>
    <dbReference type="NCBI Taxonomy" id="13443"/>
    <lineage>
        <taxon>Eukaryota</taxon>
        <taxon>Viridiplantae</taxon>
        <taxon>Streptophyta</taxon>
        <taxon>Embryophyta</taxon>
        <taxon>Tracheophyta</taxon>
        <taxon>Spermatophyta</taxon>
        <taxon>Magnoliopsida</taxon>
        <taxon>eudicotyledons</taxon>
        <taxon>Gunneridae</taxon>
        <taxon>Pentapetalae</taxon>
        <taxon>asterids</taxon>
        <taxon>lamiids</taxon>
        <taxon>Gentianales</taxon>
        <taxon>Rubiaceae</taxon>
        <taxon>Ixoroideae</taxon>
        <taxon>Gardenieae complex</taxon>
        <taxon>Bertiereae - Coffeeae clade</taxon>
        <taxon>Coffeeae</taxon>
        <taxon>Coffea</taxon>
    </lineage>
</organism>
<dbReference type="Proteomes" id="UP001652660">
    <property type="component" value="Chromosome 7c"/>
</dbReference>
<dbReference type="InterPro" id="IPR050796">
    <property type="entry name" value="SCF_F-box_component"/>
</dbReference>
<dbReference type="AlphaFoldDB" id="A0A6P6TCT4"/>
<name>A0A6P6TCT4_COFAR</name>
<dbReference type="RefSeq" id="XP_027075697.1">
    <property type="nucleotide sequence ID" value="XM_027219896.1"/>
</dbReference>